<feature type="compositionally biased region" description="Basic and acidic residues" evidence="3">
    <location>
        <begin position="66"/>
        <end position="92"/>
    </location>
</feature>
<accession>A0AAF0IU96</accession>
<evidence type="ECO:0000313" key="5">
    <source>
        <dbReference type="Proteomes" id="UP001220961"/>
    </source>
</evidence>
<evidence type="ECO:0000256" key="3">
    <source>
        <dbReference type="SAM" id="MobiDB-lite"/>
    </source>
</evidence>
<organism evidence="4 5">
    <name type="scientific">Malassezia caprae</name>
    <dbReference type="NCBI Taxonomy" id="1381934"/>
    <lineage>
        <taxon>Eukaryota</taxon>
        <taxon>Fungi</taxon>
        <taxon>Dikarya</taxon>
        <taxon>Basidiomycota</taxon>
        <taxon>Ustilaginomycotina</taxon>
        <taxon>Malasseziomycetes</taxon>
        <taxon>Malasseziales</taxon>
        <taxon>Malasseziaceae</taxon>
        <taxon>Malassezia</taxon>
    </lineage>
</organism>
<feature type="region of interest" description="Disordered" evidence="3">
    <location>
        <begin position="66"/>
        <end position="111"/>
    </location>
</feature>
<sequence>MSLSPPSMLRLPLLYVAECAPRLHRTFASSVLARSEAPFSRPGPIPLPKEEQKEFEKLVRDKEKTIPFADIGKDGNESNAHPDARQKARAEFEGDVNPVTGEIGGPKVDPLRWNSEWTFGGRATDF</sequence>
<dbReference type="InterPro" id="IPR012875">
    <property type="entry name" value="SDHF4"/>
</dbReference>
<dbReference type="PANTHER" id="PTHR28524">
    <property type="entry name" value="SUCCINATE DEHYDROGENASE ASSEMBLY FACTOR 4, MITOCHONDRIAL"/>
    <property type="match status" value="1"/>
</dbReference>
<proteinExistence type="inferred from homology"/>
<dbReference type="GO" id="GO:0005739">
    <property type="term" value="C:mitochondrion"/>
    <property type="evidence" value="ECO:0007669"/>
    <property type="project" value="TreeGrafter"/>
</dbReference>
<gene>
    <name evidence="4" type="ORF">MCAP1_000753</name>
</gene>
<evidence type="ECO:0000313" key="4">
    <source>
        <dbReference type="EMBL" id="WFD18549.1"/>
    </source>
</evidence>
<comment type="similarity">
    <text evidence="1">Belongs to the SDHAF4 family.</text>
</comment>
<dbReference type="EMBL" id="CP119909">
    <property type="protein sequence ID" value="WFD18549.1"/>
    <property type="molecule type" value="Genomic_DNA"/>
</dbReference>
<name>A0AAF0IU96_9BASI</name>
<dbReference type="GO" id="GO:0034553">
    <property type="term" value="P:mitochondrial respiratory chain complex II assembly"/>
    <property type="evidence" value="ECO:0007669"/>
    <property type="project" value="TreeGrafter"/>
</dbReference>
<dbReference type="AlphaFoldDB" id="A0AAF0IU96"/>
<dbReference type="PANTHER" id="PTHR28524:SF3">
    <property type="entry name" value="SUCCINATE DEHYDROGENASE ASSEMBLY FACTOR 4, MITOCHONDRIAL"/>
    <property type="match status" value="1"/>
</dbReference>
<evidence type="ECO:0000256" key="1">
    <source>
        <dbReference type="ARBA" id="ARBA00005701"/>
    </source>
</evidence>
<dbReference type="Proteomes" id="UP001220961">
    <property type="component" value="Chromosome 2"/>
</dbReference>
<evidence type="ECO:0000256" key="2">
    <source>
        <dbReference type="ARBA" id="ARBA00022170"/>
    </source>
</evidence>
<reference evidence="4" key="1">
    <citation type="submission" date="2023-03" db="EMBL/GenBank/DDBJ databases">
        <title>Mating type loci evolution in Malassezia.</title>
        <authorList>
            <person name="Coelho M.A."/>
        </authorList>
    </citation>
    <scope>NUCLEOTIDE SEQUENCE</scope>
    <source>
        <strain evidence="4">CBS 10434</strain>
    </source>
</reference>
<dbReference type="Pfam" id="PF07896">
    <property type="entry name" value="DUF1674"/>
    <property type="match status" value="1"/>
</dbReference>
<protein>
    <recommendedName>
        <fullName evidence="2">Succinate dehydrogenase assembly factor 4, mitochondrial</fullName>
    </recommendedName>
</protein>
<keyword evidence="5" id="KW-1185">Reference proteome</keyword>